<reference evidence="2 4" key="2">
    <citation type="journal article" date="2014" name="BMC Genomics">
        <title>An improved genome release (version Mt4.0) for the model legume Medicago truncatula.</title>
        <authorList>
            <person name="Tang H."/>
            <person name="Krishnakumar V."/>
            <person name="Bidwell S."/>
            <person name="Rosen B."/>
            <person name="Chan A."/>
            <person name="Zhou S."/>
            <person name="Gentzbittel L."/>
            <person name="Childs K.L."/>
            <person name="Yandell M."/>
            <person name="Gundlach H."/>
            <person name="Mayer K.F."/>
            <person name="Schwartz D.C."/>
            <person name="Town C.D."/>
        </authorList>
    </citation>
    <scope>GENOME REANNOTATION</scope>
    <source>
        <strain evidence="2">A17</strain>
        <strain evidence="3 4">cv. Jemalong A17</strain>
    </source>
</reference>
<keyword evidence="4" id="KW-1185">Reference proteome</keyword>
<evidence type="ECO:0000256" key="1">
    <source>
        <dbReference type="SAM" id="Phobius"/>
    </source>
</evidence>
<organism evidence="2 4">
    <name type="scientific">Medicago truncatula</name>
    <name type="common">Barrel medic</name>
    <name type="synonym">Medicago tribuloides</name>
    <dbReference type="NCBI Taxonomy" id="3880"/>
    <lineage>
        <taxon>Eukaryota</taxon>
        <taxon>Viridiplantae</taxon>
        <taxon>Streptophyta</taxon>
        <taxon>Embryophyta</taxon>
        <taxon>Tracheophyta</taxon>
        <taxon>Spermatophyta</taxon>
        <taxon>Magnoliopsida</taxon>
        <taxon>eudicotyledons</taxon>
        <taxon>Gunneridae</taxon>
        <taxon>Pentapetalae</taxon>
        <taxon>rosids</taxon>
        <taxon>fabids</taxon>
        <taxon>Fabales</taxon>
        <taxon>Fabaceae</taxon>
        <taxon>Papilionoideae</taxon>
        <taxon>50 kb inversion clade</taxon>
        <taxon>NPAAA clade</taxon>
        <taxon>Hologalegina</taxon>
        <taxon>IRL clade</taxon>
        <taxon>Trifolieae</taxon>
        <taxon>Medicago</taxon>
    </lineage>
</organism>
<gene>
    <name evidence="2" type="ordered locus">MTR_5g067295</name>
</gene>
<protein>
    <submittedName>
        <fullName evidence="2">Transmembrane protein, putative</fullName>
    </submittedName>
</protein>
<dbReference type="AlphaFoldDB" id="A0A072UEC4"/>
<dbReference type="EnsemblPlants" id="KEH28134">
    <property type="protein sequence ID" value="KEH28134"/>
    <property type="gene ID" value="MTR_5g067295"/>
</dbReference>
<keyword evidence="1 2" id="KW-0812">Transmembrane</keyword>
<reference evidence="3" key="3">
    <citation type="submission" date="2015-04" db="UniProtKB">
        <authorList>
            <consortium name="EnsemblPlants"/>
        </authorList>
    </citation>
    <scope>IDENTIFICATION</scope>
    <source>
        <strain evidence="3">cv. Jemalong A17</strain>
    </source>
</reference>
<evidence type="ECO:0000313" key="4">
    <source>
        <dbReference type="Proteomes" id="UP000002051"/>
    </source>
</evidence>
<accession>A0A072UEC4</accession>
<evidence type="ECO:0000313" key="2">
    <source>
        <dbReference type="EMBL" id="KEH28134.1"/>
    </source>
</evidence>
<dbReference type="Proteomes" id="UP000002051">
    <property type="component" value="Chromosome 5"/>
</dbReference>
<evidence type="ECO:0000313" key="3">
    <source>
        <dbReference type="EnsemblPlants" id="KEH28134"/>
    </source>
</evidence>
<feature type="transmembrane region" description="Helical" evidence="1">
    <location>
        <begin position="12"/>
        <end position="32"/>
    </location>
</feature>
<sequence length="58" mass="6519">GLGMFVKKAEVFGLYTSFTMGASCFYVSYLQYVDDTLFIGEASMENLKEIKRILAALH</sequence>
<feature type="non-terminal residue" evidence="2">
    <location>
        <position position="1"/>
    </location>
</feature>
<dbReference type="EMBL" id="CM001221">
    <property type="protein sequence ID" value="KEH28134.1"/>
    <property type="molecule type" value="Genomic_DNA"/>
</dbReference>
<keyword evidence="1" id="KW-0472">Membrane</keyword>
<proteinExistence type="predicted"/>
<name>A0A072UEC4_MEDTR</name>
<keyword evidence="1" id="KW-1133">Transmembrane helix</keyword>
<dbReference type="HOGENOM" id="CLU_2985154_0_0_1"/>
<reference evidence="2 4" key="1">
    <citation type="journal article" date="2011" name="Nature">
        <title>The Medicago genome provides insight into the evolution of rhizobial symbioses.</title>
        <authorList>
            <person name="Young N.D."/>
            <person name="Debelle F."/>
            <person name="Oldroyd G.E."/>
            <person name="Geurts R."/>
            <person name="Cannon S.B."/>
            <person name="Udvardi M.K."/>
            <person name="Benedito V.A."/>
            <person name="Mayer K.F."/>
            <person name="Gouzy J."/>
            <person name="Schoof H."/>
            <person name="Van de Peer Y."/>
            <person name="Proost S."/>
            <person name="Cook D.R."/>
            <person name="Meyers B.C."/>
            <person name="Spannagl M."/>
            <person name="Cheung F."/>
            <person name="De Mita S."/>
            <person name="Krishnakumar V."/>
            <person name="Gundlach H."/>
            <person name="Zhou S."/>
            <person name="Mudge J."/>
            <person name="Bharti A.K."/>
            <person name="Murray J.D."/>
            <person name="Naoumkina M.A."/>
            <person name="Rosen B."/>
            <person name="Silverstein K.A."/>
            <person name="Tang H."/>
            <person name="Rombauts S."/>
            <person name="Zhao P.X."/>
            <person name="Zhou P."/>
            <person name="Barbe V."/>
            <person name="Bardou P."/>
            <person name="Bechner M."/>
            <person name="Bellec A."/>
            <person name="Berger A."/>
            <person name="Berges H."/>
            <person name="Bidwell S."/>
            <person name="Bisseling T."/>
            <person name="Choisne N."/>
            <person name="Couloux A."/>
            <person name="Denny R."/>
            <person name="Deshpande S."/>
            <person name="Dai X."/>
            <person name="Doyle J.J."/>
            <person name="Dudez A.M."/>
            <person name="Farmer A.D."/>
            <person name="Fouteau S."/>
            <person name="Franken C."/>
            <person name="Gibelin C."/>
            <person name="Gish J."/>
            <person name="Goldstein S."/>
            <person name="Gonzalez A.J."/>
            <person name="Green P.J."/>
            <person name="Hallab A."/>
            <person name="Hartog M."/>
            <person name="Hua A."/>
            <person name="Humphray S.J."/>
            <person name="Jeong D.H."/>
            <person name="Jing Y."/>
            <person name="Jocker A."/>
            <person name="Kenton S.M."/>
            <person name="Kim D.J."/>
            <person name="Klee K."/>
            <person name="Lai H."/>
            <person name="Lang C."/>
            <person name="Lin S."/>
            <person name="Macmil S.L."/>
            <person name="Magdelenat G."/>
            <person name="Matthews L."/>
            <person name="McCorrison J."/>
            <person name="Monaghan E.L."/>
            <person name="Mun J.H."/>
            <person name="Najar F.Z."/>
            <person name="Nicholson C."/>
            <person name="Noirot C."/>
            <person name="O'Bleness M."/>
            <person name="Paule C.R."/>
            <person name="Poulain J."/>
            <person name="Prion F."/>
            <person name="Qin B."/>
            <person name="Qu C."/>
            <person name="Retzel E.F."/>
            <person name="Riddle C."/>
            <person name="Sallet E."/>
            <person name="Samain S."/>
            <person name="Samson N."/>
            <person name="Sanders I."/>
            <person name="Saurat O."/>
            <person name="Scarpelli C."/>
            <person name="Schiex T."/>
            <person name="Segurens B."/>
            <person name="Severin A.J."/>
            <person name="Sherrier D.J."/>
            <person name="Shi R."/>
            <person name="Sims S."/>
            <person name="Singer S.R."/>
            <person name="Sinharoy S."/>
            <person name="Sterck L."/>
            <person name="Viollet A."/>
            <person name="Wang B.B."/>
            <person name="Wang K."/>
            <person name="Wang M."/>
            <person name="Wang X."/>
            <person name="Warfsmann J."/>
            <person name="Weissenbach J."/>
            <person name="White D.D."/>
            <person name="White J.D."/>
            <person name="Wiley G.B."/>
            <person name="Wincker P."/>
            <person name="Xing Y."/>
            <person name="Yang L."/>
            <person name="Yao Z."/>
            <person name="Ying F."/>
            <person name="Zhai J."/>
            <person name="Zhou L."/>
            <person name="Zuber A."/>
            <person name="Denarie J."/>
            <person name="Dixon R.A."/>
            <person name="May G.D."/>
            <person name="Schwartz D.C."/>
            <person name="Rogers J."/>
            <person name="Quetier F."/>
            <person name="Town C.D."/>
            <person name="Roe B.A."/>
        </authorList>
    </citation>
    <scope>NUCLEOTIDE SEQUENCE [LARGE SCALE GENOMIC DNA]</scope>
    <source>
        <strain evidence="2">A17</strain>
        <strain evidence="3 4">cv. Jemalong A17</strain>
    </source>
</reference>